<accession>A0ABW3DGQ6</accession>
<dbReference type="EMBL" id="JBHTHX010000005">
    <property type="protein sequence ID" value="MFD0883068.1"/>
    <property type="molecule type" value="Genomic_DNA"/>
</dbReference>
<dbReference type="Proteomes" id="UP001597024">
    <property type="component" value="Unassembled WGS sequence"/>
</dbReference>
<comment type="caution">
    <text evidence="2">The sequence shown here is derived from an EMBL/GenBank/DDBJ whole genome shotgun (WGS) entry which is preliminary data.</text>
</comment>
<feature type="transmembrane region" description="Helical" evidence="1">
    <location>
        <begin position="59"/>
        <end position="82"/>
    </location>
</feature>
<evidence type="ECO:0000256" key="1">
    <source>
        <dbReference type="SAM" id="Phobius"/>
    </source>
</evidence>
<reference evidence="3" key="1">
    <citation type="journal article" date="2019" name="Int. J. Syst. Evol. Microbiol.">
        <title>The Global Catalogue of Microorganisms (GCM) 10K type strain sequencing project: providing services to taxonomists for standard genome sequencing and annotation.</title>
        <authorList>
            <consortium name="The Broad Institute Genomics Platform"/>
            <consortium name="The Broad Institute Genome Sequencing Center for Infectious Disease"/>
            <person name="Wu L."/>
            <person name="Ma J."/>
        </authorList>
    </citation>
    <scope>NUCLEOTIDE SEQUENCE [LARGE SCALE GENOMIC DNA]</scope>
    <source>
        <strain evidence="3">CCUG 62974</strain>
    </source>
</reference>
<keyword evidence="1" id="KW-0812">Transmembrane</keyword>
<keyword evidence="1" id="KW-0472">Membrane</keyword>
<organism evidence="2 3">
    <name type="scientific">Streptosporangium algeriense</name>
    <dbReference type="NCBI Taxonomy" id="1682748"/>
    <lineage>
        <taxon>Bacteria</taxon>
        <taxon>Bacillati</taxon>
        <taxon>Actinomycetota</taxon>
        <taxon>Actinomycetes</taxon>
        <taxon>Streptosporangiales</taxon>
        <taxon>Streptosporangiaceae</taxon>
        <taxon>Streptosporangium</taxon>
    </lineage>
</organism>
<feature type="transmembrane region" description="Helical" evidence="1">
    <location>
        <begin position="12"/>
        <end position="39"/>
    </location>
</feature>
<sequence>MPDTSASPRRIAWLAPFAVNALFGYLAPLPLGLVWYFLANYPLAALGLTERDPTDNDGILPHLILLGGVGLFIALWAALNLAVRALSRLPARPYWLVSAALLFGPFVVIGVFPAASDLWRTPLSWL</sequence>
<protein>
    <submittedName>
        <fullName evidence="2">Uncharacterized protein</fullName>
    </submittedName>
</protein>
<proteinExistence type="predicted"/>
<gene>
    <name evidence="2" type="ORF">ACFQ08_00600</name>
</gene>
<name>A0ABW3DGQ6_9ACTN</name>
<evidence type="ECO:0000313" key="2">
    <source>
        <dbReference type="EMBL" id="MFD0883068.1"/>
    </source>
</evidence>
<keyword evidence="3" id="KW-1185">Reference proteome</keyword>
<keyword evidence="1" id="KW-1133">Transmembrane helix</keyword>
<feature type="transmembrane region" description="Helical" evidence="1">
    <location>
        <begin position="94"/>
        <end position="115"/>
    </location>
</feature>
<evidence type="ECO:0000313" key="3">
    <source>
        <dbReference type="Proteomes" id="UP001597024"/>
    </source>
</evidence>